<dbReference type="EMBL" id="JASPKY010000015">
    <property type="protein sequence ID" value="KAK9753115.1"/>
    <property type="molecule type" value="Genomic_DNA"/>
</dbReference>
<protein>
    <submittedName>
        <fullName evidence="1">Uncharacterized protein</fullName>
    </submittedName>
</protein>
<gene>
    <name evidence="1" type="ORF">QE152_g3581</name>
</gene>
<comment type="caution">
    <text evidence="1">The sequence shown here is derived from an EMBL/GenBank/DDBJ whole genome shotgun (WGS) entry which is preliminary data.</text>
</comment>
<evidence type="ECO:0000313" key="1">
    <source>
        <dbReference type="EMBL" id="KAK9753115.1"/>
    </source>
</evidence>
<dbReference type="AlphaFoldDB" id="A0AAW1MZR6"/>
<sequence>MASEVKELLKFMQLGARLDLKAYAVSNVLGLTGTLEGIKLLLEIPESFICLLTLLNDNNEVISKESIGNP</sequence>
<proteinExistence type="predicted"/>
<name>A0AAW1MZR6_POPJA</name>
<dbReference type="Proteomes" id="UP001458880">
    <property type="component" value="Unassembled WGS sequence"/>
</dbReference>
<keyword evidence="2" id="KW-1185">Reference proteome</keyword>
<accession>A0AAW1MZR6</accession>
<reference evidence="1 2" key="1">
    <citation type="journal article" date="2024" name="BMC Genomics">
        <title>De novo assembly and annotation of Popillia japonica's genome with initial clues to its potential as an invasive pest.</title>
        <authorList>
            <person name="Cucini C."/>
            <person name="Boschi S."/>
            <person name="Funari R."/>
            <person name="Cardaioli E."/>
            <person name="Iannotti N."/>
            <person name="Marturano G."/>
            <person name="Paoli F."/>
            <person name="Bruttini M."/>
            <person name="Carapelli A."/>
            <person name="Frati F."/>
            <person name="Nardi F."/>
        </authorList>
    </citation>
    <scope>NUCLEOTIDE SEQUENCE [LARGE SCALE GENOMIC DNA]</scope>
    <source>
        <strain evidence="1">DMR45628</strain>
    </source>
</reference>
<organism evidence="1 2">
    <name type="scientific">Popillia japonica</name>
    <name type="common">Japanese beetle</name>
    <dbReference type="NCBI Taxonomy" id="7064"/>
    <lineage>
        <taxon>Eukaryota</taxon>
        <taxon>Metazoa</taxon>
        <taxon>Ecdysozoa</taxon>
        <taxon>Arthropoda</taxon>
        <taxon>Hexapoda</taxon>
        <taxon>Insecta</taxon>
        <taxon>Pterygota</taxon>
        <taxon>Neoptera</taxon>
        <taxon>Endopterygota</taxon>
        <taxon>Coleoptera</taxon>
        <taxon>Polyphaga</taxon>
        <taxon>Scarabaeiformia</taxon>
        <taxon>Scarabaeidae</taxon>
        <taxon>Rutelinae</taxon>
        <taxon>Popillia</taxon>
    </lineage>
</organism>
<evidence type="ECO:0000313" key="2">
    <source>
        <dbReference type="Proteomes" id="UP001458880"/>
    </source>
</evidence>